<keyword evidence="2" id="KW-1185">Reference proteome</keyword>
<accession>A0A9W5T9U2</accession>
<dbReference type="AlphaFoldDB" id="A0A9W5T9U2"/>
<organism evidence="1 2">
    <name type="scientific">Babesia ovis</name>
    <dbReference type="NCBI Taxonomy" id="5869"/>
    <lineage>
        <taxon>Eukaryota</taxon>
        <taxon>Sar</taxon>
        <taxon>Alveolata</taxon>
        <taxon>Apicomplexa</taxon>
        <taxon>Aconoidasida</taxon>
        <taxon>Piroplasmida</taxon>
        <taxon>Babesiidae</taxon>
        <taxon>Babesia</taxon>
    </lineage>
</organism>
<evidence type="ECO:0000313" key="2">
    <source>
        <dbReference type="Proteomes" id="UP001057455"/>
    </source>
</evidence>
<gene>
    <name evidence="1" type="ORF">BaOVIS_013070</name>
</gene>
<protein>
    <submittedName>
        <fullName evidence="1">Uncharacterized protein</fullName>
    </submittedName>
</protein>
<dbReference type="EMBL" id="BLIY01000008">
    <property type="protein sequence ID" value="GFE53903.1"/>
    <property type="molecule type" value="Genomic_DNA"/>
</dbReference>
<name>A0A9W5T9U2_BABOV</name>
<reference evidence="1" key="1">
    <citation type="submission" date="2019-12" db="EMBL/GenBank/DDBJ databases">
        <title>Genome sequence of Babesia ovis.</title>
        <authorList>
            <person name="Yamagishi J."/>
            <person name="Sevinc F."/>
            <person name="Xuan X."/>
        </authorList>
    </citation>
    <scope>NUCLEOTIDE SEQUENCE</scope>
    <source>
        <strain evidence="1">Selcuk</strain>
    </source>
</reference>
<evidence type="ECO:0000313" key="1">
    <source>
        <dbReference type="EMBL" id="GFE53903.1"/>
    </source>
</evidence>
<sequence>MAHPSYINKLSACLAPSYRWSKACRNAFSDSVTASTVIERGSIAPASGDSPSRPLSERVMRLSDGGVEVVGDPADSFERELHLDVLRSAPQIDTSSFKDYIEIPQTGVKGFLSSSTARICSNGVIPFKQYTEGSPNAHHYPLSLLPRKFSAKLGGDILVTSFALHEKDYRMEGKRRVMLSALPTLKTHPCEVLLQKLYGRISVLVVFSGDPPYADAKAGLEWKRGLDFEVDSHLLLNYACPVGMSYFHNRYVKTMASSLVEHTGFSCTARKLSDQETISFHQYRRQFSSILLLDRFGYIRWHAVGRPTREARYLLKEAHEQLLTEI</sequence>
<dbReference type="OrthoDB" id="1711136at2759"/>
<proteinExistence type="predicted"/>
<dbReference type="Proteomes" id="UP001057455">
    <property type="component" value="Unassembled WGS sequence"/>
</dbReference>
<comment type="caution">
    <text evidence="1">The sequence shown here is derived from an EMBL/GenBank/DDBJ whole genome shotgun (WGS) entry which is preliminary data.</text>
</comment>